<feature type="domain" description="MoaB/Mog" evidence="2">
    <location>
        <begin position="7"/>
        <end position="174"/>
    </location>
</feature>
<dbReference type="NCBIfam" id="NF001813">
    <property type="entry name" value="PRK00549.1"/>
    <property type="match status" value="1"/>
</dbReference>
<dbReference type="AlphaFoldDB" id="A0A0P7C568"/>
<keyword evidence="4" id="KW-1185">Reference proteome</keyword>
<dbReference type="InterPro" id="IPR041424">
    <property type="entry name" value="CinA_KH"/>
</dbReference>
<dbReference type="CDD" id="cd00885">
    <property type="entry name" value="cinA"/>
    <property type="match status" value="1"/>
</dbReference>
<dbReference type="EMBL" id="LGTQ01000005">
    <property type="protein sequence ID" value="KPM49483.1"/>
    <property type="molecule type" value="Genomic_DNA"/>
</dbReference>
<dbReference type="InterPro" id="IPR050101">
    <property type="entry name" value="CinA"/>
</dbReference>
<dbReference type="STRING" id="1605367.AFM12_02435"/>
<dbReference type="InterPro" id="IPR008135">
    <property type="entry name" value="Competence-induced_CinA"/>
</dbReference>
<dbReference type="Pfam" id="PF02464">
    <property type="entry name" value="CinA"/>
    <property type="match status" value="1"/>
</dbReference>
<dbReference type="PATRIC" id="fig|1605367.3.peg.1830"/>
<accession>A0A0P7C568</accession>
<evidence type="ECO:0000256" key="1">
    <source>
        <dbReference type="HAMAP-Rule" id="MF_00226"/>
    </source>
</evidence>
<dbReference type="OrthoDB" id="9801454at2"/>
<dbReference type="SUPFAM" id="SSF53218">
    <property type="entry name" value="Molybdenum cofactor biosynthesis proteins"/>
    <property type="match status" value="1"/>
</dbReference>
<dbReference type="Pfam" id="PF00994">
    <property type="entry name" value="MoCF_biosynth"/>
    <property type="match status" value="1"/>
</dbReference>
<evidence type="ECO:0000313" key="4">
    <source>
        <dbReference type="Proteomes" id="UP000050454"/>
    </source>
</evidence>
<proteinExistence type="inferred from homology"/>
<dbReference type="NCBIfam" id="TIGR00200">
    <property type="entry name" value="cinA_nterm"/>
    <property type="match status" value="1"/>
</dbReference>
<dbReference type="HAMAP" id="MF_00226_B">
    <property type="entry name" value="CinA_B"/>
    <property type="match status" value="1"/>
</dbReference>
<dbReference type="PANTHER" id="PTHR13939">
    <property type="entry name" value="NICOTINAMIDE-NUCLEOTIDE AMIDOHYDROLASE PNCC"/>
    <property type="match status" value="1"/>
</dbReference>
<dbReference type="InterPro" id="IPR008136">
    <property type="entry name" value="CinA_C"/>
</dbReference>
<dbReference type="Gene3D" id="3.90.950.20">
    <property type="entry name" value="CinA-like"/>
    <property type="match status" value="1"/>
</dbReference>
<dbReference type="SUPFAM" id="SSF142433">
    <property type="entry name" value="CinA-like"/>
    <property type="match status" value="1"/>
</dbReference>
<organism evidence="3 4">
    <name type="scientific">Jiulongibacter sediminis</name>
    <dbReference type="NCBI Taxonomy" id="1605367"/>
    <lineage>
        <taxon>Bacteria</taxon>
        <taxon>Pseudomonadati</taxon>
        <taxon>Bacteroidota</taxon>
        <taxon>Cytophagia</taxon>
        <taxon>Cytophagales</taxon>
        <taxon>Leadbetterellaceae</taxon>
        <taxon>Jiulongibacter</taxon>
    </lineage>
</organism>
<dbReference type="InterPro" id="IPR036425">
    <property type="entry name" value="MoaB/Mog-like_dom_sf"/>
</dbReference>
<dbReference type="PANTHER" id="PTHR13939:SF0">
    <property type="entry name" value="NMN AMIDOHYDROLASE-LIKE PROTEIN YFAY"/>
    <property type="match status" value="1"/>
</dbReference>
<dbReference type="Proteomes" id="UP000050454">
    <property type="component" value="Unassembled WGS sequence"/>
</dbReference>
<name>A0A0P7C568_9BACT</name>
<dbReference type="InterPro" id="IPR036653">
    <property type="entry name" value="CinA-like_C"/>
</dbReference>
<sequence length="417" mass="45792">MKLIKAEVVTIGDEILYGQITDTNTQFISAELDKIGIRTSRKISIGDNREDILQMLEDSTGRADIVLITGGLGPTKDDITKKTIADFTEDSLERREAAMEALRAIFNKFGKELTEINKKQADLPTKCTYLFNAVGTAPGMWFEHNGSIIVSMPGVPYEMKYLMQNEVIPRLMKAFERPVILHRIIRTAGIGESWLATKIESWEDQLPEHIKLAYLPNLSQVRLRLTGTGSDEQTLKAEIDKEVEKLYPLIAEHIHGEGEEELELTIAKLLLAEKATLATAESCTGGFLAHSITSNSGSSEYFLGTVVSYSNQAKIDLLSVKEETLEAYGAVSEQTVIEMAEGARKALKSTFAISTSGIAGPSGGSEEKPVGTIWIAIAGPDKTVTQLITSTKDRINNIKYGSKVALNLLRKVILNEI</sequence>
<dbReference type="NCBIfam" id="TIGR00177">
    <property type="entry name" value="molyb_syn"/>
    <property type="match status" value="1"/>
</dbReference>
<dbReference type="Pfam" id="PF18146">
    <property type="entry name" value="CinA_KH"/>
    <property type="match status" value="1"/>
</dbReference>
<dbReference type="SMART" id="SM00852">
    <property type="entry name" value="MoCF_biosynth"/>
    <property type="match status" value="1"/>
</dbReference>
<reference evidence="3 4" key="1">
    <citation type="submission" date="2015-07" db="EMBL/GenBank/DDBJ databases">
        <title>The draft genome sequence of Leadbetterella sp. JN14-9.</title>
        <authorList>
            <person name="Liu Y."/>
            <person name="Du J."/>
            <person name="Shao Z."/>
        </authorList>
    </citation>
    <scope>NUCLEOTIDE SEQUENCE [LARGE SCALE GENOMIC DNA]</scope>
    <source>
        <strain evidence="3 4">JN14-9</strain>
    </source>
</reference>
<comment type="caution">
    <text evidence="3">The sequence shown here is derived from an EMBL/GenBank/DDBJ whole genome shotgun (WGS) entry which is preliminary data.</text>
</comment>
<dbReference type="RefSeq" id="WP_055143683.1">
    <property type="nucleotide sequence ID" value="NZ_JXSZ01000005.1"/>
</dbReference>
<comment type="similarity">
    <text evidence="1">Belongs to the CinA family.</text>
</comment>
<evidence type="ECO:0000313" key="3">
    <source>
        <dbReference type="EMBL" id="KPM49483.1"/>
    </source>
</evidence>
<dbReference type="NCBIfam" id="TIGR00199">
    <property type="entry name" value="PncC_domain"/>
    <property type="match status" value="1"/>
</dbReference>
<protein>
    <recommendedName>
        <fullName evidence="1">CinA-like protein</fullName>
    </recommendedName>
</protein>
<evidence type="ECO:0000259" key="2">
    <source>
        <dbReference type="SMART" id="SM00852"/>
    </source>
</evidence>
<dbReference type="Gene3D" id="3.40.980.10">
    <property type="entry name" value="MoaB/Mog-like domain"/>
    <property type="match status" value="1"/>
</dbReference>
<dbReference type="PIRSF" id="PIRSF006728">
    <property type="entry name" value="CinA"/>
    <property type="match status" value="1"/>
</dbReference>
<gene>
    <name evidence="3" type="ORF">AFM12_02435</name>
</gene>
<dbReference type="InterPro" id="IPR001453">
    <property type="entry name" value="MoaB/Mog_dom"/>
</dbReference>